<dbReference type="AlphaFoldDB" id="A0A504ZAM0"/>
<dbReference type="Pfam" id="PF00481">
    <property type="entry name" value="PP2C"/>
    <property type="match status" value="1"/>
</dbReference>
<dbReference type="PROSITE" id="PS01032">
    <property type="entry name" value="PPM_1"/>
    <property type="match status" value="1"/>
</dbReference>
<evidence type="ECO:0000256" key="5">
    <source>
        <dbReference type="SAM" id="MobiDB-lite"/>
    </source>
</evidence>
<name>A0A504ZAM0_FASGI</name>
<dbReference type="InterPro" id="IPR036457">
    <property type="entry name" value="PPM-type-like_dom_sf"/>
</dbReference>
<dbReference type="GO" id="GO:0046872">
    <property type="term" value="F:metal ion binding"/>
    <property type="evidence" value="ECO:0007669"/>
    <property type="project" value="UniProtKB-KW"/>
</dbReference>
<keyword evidence="3 4" id="KW-0904">Protein phosphatase</keyword>
<feature type="compositionally biased region" description="Low complexity" evidence="5">
    <location>
        <begin position="24"/>
        <end position="34"/>
    </location>
</feature>
<keyword evidence="8" id="KW-1185">Reference proteome</keyword>
<evidence type="ECO:0000313" key="7">
    <source>
        <dbReference type="EMBL" id="TPP66888.1"/>
    </source>
</evidence>
<dbReference type="PROSITE" id="PS51746">
    <property type="entry name" value="PPM_2"/>
    <property type="match status" value="1"/>
</dbReference>
<keyword evidence="1" id="KW-0479">Metal-binding</keyword>
<dbReference type="SMART" id="SM00332">
    <property type="entry name" value="PP2Cc"/>
    <property type="match status" value="1"/>
</dbReference>
<dbReference type="Gene3D" id="3.60.40.10">
    <property type="entry name" value="PPM-type phosphatase domain"/>
    <property type="match status" value="1"/>
</dbReference>
<reference evidence="7 8" key="1">
    <citation type="submission" date="2019-04" db="EMBL/GenBank/DDBJ databases">
        <title>Annotation for the trematode Fasciola gigantica.</title>
        <authorList>
            <person name="Choi Y.-J."/>
        </authorList>
    </citation>
    <scope>NUCLEOTIDE SEQUENCE [LARGE SCALE GENOMIC DNA]</scope>
    <source>
        <strain evidence="7">Uganda_cow_1</strain>
    </source>
</reference>
<organism evidence="7 8">
    <name type="scientific">Fasciola gigantica</name>
    <name type="common">Giant liver fluke</name>
    <dbReference type="NCBI Taxonomy" id="46835"/>
    <lineage>
        <taxon>Eukaryota</taxon>
        <taxon>Metazoa</taxon>
        <taxon>Spiralia</taxon>
        <taxon>Lophotrochozoa</taxon>
        <taxon>Platyhelminthes</taxon>
        <taxon>Trematoda</taxon>
        <taxon>Digenea</taxon>
        <taxon>Plagiorchiida</taxon>
        <taxon>Echinostomata</taxon>
        <taxon>Echinostomatoidea</taxon>
        <taxon>Fasciolidae</taxon>
        <taxon>Fasciola</taxon>
    </lineage>
</organism>
<feature type="domain" description="PPM-type phosphatase" evidence="6">
    <location>
        <begin position="47"/>
        <end position="371"/>
    </location>
</feature>
<dbReference type="GO" id="GO:0007229">
    <property type="term" value="P:integrin-mediated signaling pathway"/>
    <property type="evidence" value="ECO:0007669"/>
    <property type="project" value="UniProtKB-KW"/>
</dbReference>
<proteinExistence type="inferred from homology"/>
<dbReference type="GO" id="GO:0004722">
    <property type="term" value="F:protein serine/threonine phosphatase activity"/>
    <property type="evidence" value="ECO:0007669"/>
    <property type="project" value="InterPro"/>
</dbReference>
<evidence type="ECO:0000259" key="6">
    <source>
        <dbReference type="PROSITE" id="PS51746"/>
    </source>
</evidence>
<comment type="caution">
    <text evidence="7">The sequence shown here is derived from an EMBL/GenBank/DDBJ whole genome shotgun (WGS) entry which is preliminary data.</text>
</comment>
<keyword evidence="2 4" id="KW-0378">Hydrolase</keyword>
<keyword evidence="7" id="KW-0418">Kinase</keyword>
<protein>
    <submittedName>
        <fullName evidence="7">Integrin-linked kinase-associated serine/threonine phosphatase</fullName>
    </submittedName>
</protein>
<dbReference type="STRING" id="46835.A0A504ZAM0"/>
<evidence type="ECO:0000313" key="8">
    <source>
        <dbReference type="Proteomes" id="UP000316759"/>
    </source>
</evidence>
<dbReference type="InterPro" id="IPR000222">
    <property type="entry name" value="PP2C_BS"/>
</dbReference>
<dbReference type="OrthoDB" id="10264738at2759"/>
<evidence type="ECO:0000256" key="4">
    <source>
        <dbReference type="RuleBase" id="RU003465"/>
    </source>
</evidence>
<evidence type="ECO:0000256" key="2">
    <source>
        <dbReference type="ARBA" id="ARBA00022801"/>
    </source>
</evidence>
<sequence length="415" mass="46040">MSLFDDLPEPTAESAQLATEKTENVSNVSSEPSVIGDETTSEVPTQFISAAVARKGERPEMQDAHTIIENLLIYFRLPPSIEVKRLSYFAVFDGHGGARAAEFAAKHLHLHMVSRFPRGGVKQIDKDIRRVLYDAYKKTDENFLRESVQQRPHWRDGSTAATALLVNNTLYLANLGDSKIVLARVMPSQNEDKANIHDRIGEKVDNTPEFTAPGALCLTRDHNPIDYEERQRIQATGATVQNGRVNNVLEVSRSFGDYQFKKQGVTCIPDVRKCHLTPNDRFLLIACDGLWKSFPPSEAVTLVDNLLQKEISAALSERRESSQKAQIGSVSSTHSDILLTHKRVESVCTHIVNEAVLRMSGDNVTCILIVFSDAYEASSAPNPAVVATKLIERISNRNDIVSDAVEPPAKHSRNE</sequence>
<dbReference type="InterPro" id="IPR015655">
    <property type="entry name" value="PP2C"/>
</dbReference>
<dbReference type="Proteomes" id="UP000316759">
    <property type="component" value="Unassembled WGS sequence"/>
</dbReference>
<dbReference type="CDD" id="cd00143">
    <property type="entry name" value="PP2Cc"/>
    <property type="match status" value="1"/>
</dbReference>
<dbReference type="GO" id="GO:0016301">
    <property type="term" value="F:kinase activity"/>
    <property type="evidence" value="ECO:0007669"/>
    <property type="project" value="UniProtKB-KW"/>
</dbReference>
<comment type="similarity">
    <text evidence="4">Belongs to the PP2C family.</text>
</comment>
<accession>A0A504ZAM0</accession>
<feature type="region of interest" description="Disordered" evidence="5">
    <location>
        <begin position="1"/>
        <end position="41"/>
    </location>
</feature>
<evidence type="ECO:0000256" key="3">
    <source>
        <dbReference type="ARBA" id="ARBA00022912"/>
    </source>
</evidence>
<dbReference type="InterPro" id="IPR001932">
    <property type="entry name" value="PPM-type_phosphatase-like_dom"/>
</dbReference>
<keyword evidence="7" id="KW-0401">Integrin</keyword>
<dbReference type="PANTHER" id="PTHR13832">
    <property type="entry name" value="PROTEIN PHOSPHATASE 2C"/>
    <property type="match status" value="1"/>
</dbReference>
<keyword evidence="7" id="KW-0808">Transferase</keyword>
<dbReference type="EMBL" id="SUNJ01001303">
    <property type="protein sequence ID" value="TPP66888.1"/>
    <property type="molecule type" value="Genomic_DNA"/>
</dbReference>
<gene>
    <name evidence="7" type="ORF">FGIG_03385</name>
</gene>
<evidence type="ECO:0000256" key="1">
    <source>
        <dbReference type="ARBA" id="ARBA00022723"/>
    </source>
</evidence>
<dbReference type="PANTHER" id="PTHR13832:SF699">
    <property type="entry name" value="INTEGRIN-LINKED KINASE-ASSOCIATED SERINE_THREONINE PHOSPHATASE 2C"/>
    <property type="match status" value="1"/>
</dbReference>
<dbReference type="SUPFAM" id="SSF81606">
    <property type="entry name" value="PP2C-like"/>
    <property type="match status" value="1"/>
</dbReference>